<dbReference type="AlphaFoldDB" id="A0A164WPD4"/>
<proteinExistence type="predicted"/>
<organism evidence="1 2">
    <name type="scientific">Daphnia magna</name>
    <dbReference type="NCBI Taxonomy" id="35525"/>
    <lineage>
        <taxon>Eukaryota</taxon>
        <taxon>Metazoa</taxon>
        <taxon>Ecdysozoa</taxon>
        <taxon>Arthropoda</taxon>
        <taxon>Crustacea</taxon>
        <taxon>Branchiopoda</taxon>
        <taxon>Diplostraca</taxon>
        <taxon>Cladocera</taxon>
        <taxon>Anomopoda</taxon>
        <taxon>Daphniidae</taxon>
        <taxon>Daphnia</taxon>
    </lineage>
</organism>
<evidence type="ECO:0000313" key="2">
    <source>
        <dbReference type="Proteomes" id="UP000076858"/>
    </source>
</evidence>
<dbReference type="Proteomes" id="UP000076858">
    <property type="component" value="Unassembled WGS sequence"/>
</dbReference>
<accession>A0A164WPD4</accession>
<name>A0A164WPD4_9CRUS</name>
<evidence type="ECO:0000313" key="1">
    <source>
        <dbReference type="EMBL" id="KZS13455.1"/>
    </source>
</evidence>
<dbReference type="EMBL" id="LRGB01001151">
    <property type="protein sequence ID" value="KZS13455.1"/>
    <property type="molecule type" value="Genomic_DNA"/>
</dbReference>
<gene>
    <name evidence="1" type="ORF">APZ42_021425</name>
</gene>
<protein>
    <submittedName>
        <fullName evidence="1">Uncharacterized protein</fullName>
    </submittedName>
</protein>
<reference evidence="1 2" key="1">
    <citation type="submission" date="2016-03" db="EMBL/GenBank/DDBJ databases">
        <title>EvidentialGene: Evidence-directed Construction of Genes on Genomes.</title>
        <authorList>
            <person name="Gilbert D.G."/>
            <person name="Choi J.-H."/>
            <person name="Mockaitis K."/>
            <person name="Colbourne J."/>
            <person name="Pfrender M."/>
        </authorList>
    </citation>
    <scope>NUCLEOTIDE SEQUENCE [LARGE SCALE GENOMIC DNA]</scope>
    <source>
        <strain evidence="1 2">Xinb3</strain>
        <tissue evidence="1">Complete organism</tissue>
    </source>
</reference>
<comment type="caution">
    <text evidence="1">The sequence shown here is derived from an EMBL/GenBank/DDBJ whole genome shotgun (WGS) entry which is preliminary data.</text>
</comment>
<sequence length="53" mass="6232">MQPNGIRTFCNVRFVMPPTVQQHANNMQREHGYIYHKQKCLTTSKQKTVKTIV</sequence>
<keyword evidence="2" id="KW-1185">Reference proteome</keyword>